<keyword evidence="1" id="KW-1133">Transmembrane helix</keyword>
<keyword evidence="1" id="KW-0472">Membrane</keyword>
<dbReference type="AlphaFoldDB" id="A0A0F9SZK4"/>
<evidence type="ECO:0000256" key="1">
    <source>
        <dbReference type="SAM" id="Phobius"/>
    </source>
</evidence>
<feature type="transmembrane region" description="Helical" evidence="1">
    <location>
        <begin position="47"/>
        <end position="68"/>
    </location>
</feature>
<gene>
    <name evidence="2" type="ORF">LCGC14_0391360</name>
</gene>
<name>A0A0F9SZK4_9ZZZZ</name>
<proteinExistence type="predicted"/>
<comment type="caution">
    <text evidence="2">The sequence shown here is derived from an EMBL/GenBank/DDBJ whole genome shotgun (WGS) entry which is preliminary data.</text>
</comment>
<protein>
    <submittedName>
        <fullName evidence="2">Uncharacterized protein</fullName>
    </submittedName>
</protein>
<organism evidence="2">
    <name type="scientific">marine sediment metagenome</name>
    <dbReference type="NCBI Taxonomy" id="412755"/>
    <lineage>
        <taxon>unclassified sequences</taxon>
        <taxon>metagenomes</taxon>
        <taxon>ecological metagenomes</taxon>
    </lineage>
</organism>
<dbReference type="PROSITE" id="PS51257">
    <property type="entry name" value="PROKAR_LIPOPROTEIN"/>
    <property type="match status" value="1"/>
</dbReference>
<evidence type="ECO:0000313" key="2">
    <source>
        <dbReference type="EMBL" id="KKN74335.1"/>
    </source>
</evidence>
<sequence length="314" mass="32453">MARLFEAVDTTEPFSDVDLEMVANMGTYHVVSGCALDYDAANMTVDIAAGVIVLDGVLVIVAAAANAVTMVSDGSNPRWAWIHVDSSGTAGITHGTAAATPAKPELGNVVAISAELIATSATIANDQTHIVKRIPPVAATGLYQPTFITNNEHYIANGGVFDDANIVWTTTNMGVYTPVSVNRARTIKKLYYYNGATVGSDNVDVGVYAADGDGLPGARMVSIGPTATAGASAWQAFDIADTDLAPGLYYLAAVQDGVTDKATSLASTLIIAESRRHSIFEQAIGSGTLPSTASPAIITATRMIPQLALSAATT</sequence>
<reference evidence="2" key="1">
    <citation type="journal article" date="2015" name="Nature">
        <title>Complex archaea that bridge the gap between prokaryotes and eukaryotes.</title>
        <authorList>
            <person name="Spang A."/>
            <person name="Saw J.H."/>
            <person name="Jorgensen S.L."/>
            <person name="Zaremba-Niedzwiedzka K."/>
            <person name="Martijn J."/>
            <person name="Lind A.E."/>
            <person name="van Eijk R."/>
            <person name="Schleper C."/>
            <person name="Guy L."/>
            <person name="Ettema T.J."/>
        </authorList>
    </citation>
    <scope>NUCLEOTIDE SEQUENCE</scope>
</reference>
<keyword evidence="1" id="KW-0812">Transmembrane</keyword>
<dbReference type="EMBL" id="LAZR01000328">
    <property type="protein sequence ID" value="KKN74335.1"/>
    <property type="molecule type" value="Genomic_DNA"/>
</dbReference>
<accession>A0A0F9SZK4</accession>